<dbReference type="Proteomes" id="UP000237105">
    <property type="component" value="Unassembled WGS sequence"/>
</dbReference>
<organism evidence="1 2">
    <name type="scientific">Parasponia andersonii</name>
    <name type="common">Sponia andersonii</name>
    <dbReference type="NCBI Taxonomy" id="3476"/>
    <lineage>
        <taxon>Eukaryota</taxon>
        <taxon>Viridiplantae</taxon>
        <taxon>Streptophyta</taxon>
        <taxon>Embryophyta</taxon>
        <taxon>Tracheophyta</taxon>
        <taxon>Spermatophyta</taxon>
        <taxon>Magnoliopsida</taxon>
        <taxon>eudicotyledons</taxon>
        <taxon>Gunneridae</taxon>
        <taxon>Pentapetalae</taxon>
        <taxon>rosids</taxon>
        <taxon>fabids</taxon>
        <taxon>Rosales</taxon>
        <taxon>Cannabaceae</taxon>
        <taxon>Parasponia</taxon>
    </lineage>
</organism>
<dbReference type="EMBL" id="JXTB01000017">
    <property type="protein sequence ID" value="PON76645.1"/>
    <property type="molecule type" value="Genomic_DNA"/>
</dbReference>
<gene>
    <name evidence="1" type="ORF">PanWU01x14_033310</name>
</gene>
<protein>
    <submittedName>
        <fullName evidence="1">Uncharacterized protein</fullName>
    </submittedName>
</protein>
<dbReference type="AlphaFoldDB" id="A0A2P5DTM5"/>
<accession>A0A2P5DTM5</accession>
<sequence length="57" mass="6074">IKVDTDSSAYGSPGLFGCSGVFQTHRGFVRAYFSIPLGTSYAFEAELVVAVHAIDFA</sequence>
<keyword evidence="2" id="KW-1185">Reference proteome</keyword>
<evidence type="ECO:0000313" key="2">
    <source>
        <dbReference type="Proteomes" id="UP000237105"/>
    </source>
</evidence>
<comment type="caution">
    <text evidence="1">The sequence shown here is derived from an EMBL/GenBank/DDBJ whole genome shotgun (WGS) entry which is preliminary data.</text>
</comment>
<name>A0A2P5DTM5_PARAD</name>
<reference evidence="2" key="1">
    <citation type="submission" date="2016-06" db="EMBL/GenBank/DDBJ databases">
        <title>Parallel loss of symbiosis genes in relatives of nitrogen-fixing non-legume Parasponia.</title>
        <authorList>
            <person name="Van Velzen R."/>
            <person name="Holmer R."/>
            <person name="Bu F."/>
            <person name="Rutten L."/>
            <person name="Van Zeijl A."/>
            <person name="Liu W."/>
            <person name="Santuari L."/>
            <person name="Cao Q."/>
            <person name="Sharma T."/>
            <person name="Shen D."/>
            <person name="Roswanjaya Y."/>
            <person name="Wardhani T."/>
            <person name="Kalhor M.S."/>
            <person name="Jansen J."/>
            <person name="Van den Hoogen J."/>
            <person name="Gungor B."/>
            <person name="Hartog M."/>
            <person name="Hontelez J."/>
            <person name="Verver J."/>
            <person name="Yang W.-C."/>
            <person name="Schijlen E."/>
            <person name="Repin R."/>
            <person name="Schilthuizen M."/>
            <person name="Schranz E."/>
            <person name="Heidstra R."/>
            <person name="Miyata K."/>
            <person name="Fedorova E."/>
            <person name="Kohlen W."/>
            <person name="Bisseling T."/>
            <person name="Smit S."/>
            <person name="Geurts R."/>
        </authorList>
    </citation>
    <scope>NUCLEOTIDE SEQUENCE [LARGE SCALE GENOMIC DNA]</scope>
    <source>
        <strain evidence="2">cv. WU1-14</strain>
    </source>
</reference>
<feature type="non-terminal residue" evidence="1">
    <location>
        <position position="1"/>
    </location>
</feature>
<evidence type="ECO:0000313" key="1">
    <source>
        <dbReference type="EMBL" id="PON76645.1"/>
    </source>
</evidence>
<proteinExistence type="predicted"/>